<dbReference type="InterPro" id="IPR036770">
    <property type="entry name" value="Ankyrin_rpt-contain_sf"/>
</dbReference>
<proteinExistence type="predicted"/>
<name>A0A7I8VGE5_9ANNE</name>
<gene>
    <name evidence="2" type="ORF">DGYR_LOCUS4017</name>
</gene>
<feature type="region of interest" description="Disordered" evidence="1">
    <location>
        <begin position="351"/>
        <end position="399"/>
    </location>
</feature>
<evidence type="ECO:0000256" key="1">
    <source>
        <dbReference type="SAM" id="MobiDB-lite"/>
    </source>
</evidence>
<protein>
    <submittedName>
        <fullName evidence="2">DgyrCDS4258</fullName>
    </submittedName>
</protein>
<dbReference type="AlphaFoldDB" id="A0A7I8VGE5"/>
<organism evidence="2 3">
    <name type="scientific">Dimorphilus gyrociliatus</name>
    <dbReference type="NCBI Taxonomy" id="2664684"/>
    <lineage>
        <taxon>Eukaryota</taxon>
        <taxon>Metazoa</taxon>
        <taxon>Spiralia</taxon>
        <taxon>Lophotrochozoa</taxon>
        <taxon>Annelida</taxon>
        <taxon>Polychaeta</taxon>
        <taxon>Polychaeta incertae sedis</taxon>
        <taxon>Dinophilidae</taxon>
        <taxon>Dimorphilus</taxon>
    </lineage>
</organism>
<comment type="caution">
    <text evidence="2">The sequence shown here is derived from an EMBL/GenBank/DDBJ whole genome shotgun (WGS) entry which is preliminary data.</text>
</comment>
<feature type="region of interest" description="Disordered" evidence="1">
    <location>
        <begin position="1"/>
        <end position="44"/>
    </location>
</feature>
<feature type="compositionally biased region" description="Basic and acidic residues" evidence="1">
    <location>
        <begin position="253"/>
        <end position="266"/>
    </location>
</feature>
<feature type="compositionally biased region" description="Acidic residues" evidence="1">
    <location>
        <begin position="216"/>
        <end position="231"/>
    </location>
</feature>
<feature type="compositionally biased region" description="Polar residues" evidence="1">
    <location>
        <begin position="267"/>
        <end position="276"/>
    </location>
</feature>
<evidence type="ECO:0000313" key="3">
    <source>
        <dbReference type="Proteomes" id="UP000549394"/>
    </source>
</evidence>
<dbReference type="Gene3D" id="1.25.40.20">
    <property type="entry name" value="Ankyrin repeat-containing domain"/>
    <property type="match status" value="1"/>
</dbReference>
<reference evidence="2 3" key="1">
    <citation type="submission" date="2020-08" db="EMBL/GenBank/DDBJ databases">
        <authorList>
            <person name="Hejnol A."/>
        </authorList>
    </citation>
    <scope>NUCLEOTIDE SEQUENCE [LARGE SCALE GENOMIC DNA]</scope>
</reference>
<dbReference type="SUPFAM" id="SSF48403">
    <property type="entry name" value="Ankyrin repeat"/>
    <property type="match status" value="1"/>
</dbReference>
<accession>A0A7I8VGE5</accession>
<feature type="compositionally biased region" description="Basic residues" evidence="1">
    <location>
        <begin position="180"/>
        <end position="190"/>
    </location>
</feature>
<feature type="compositionally biased region" description="Basic and acidic residues" evidence="1">
    <location>
        <begin position="191"/>
        <end position="203"/>
    </location>
</feature>
<feature type="compositionally biased region" description="Polar residues" evidence="1">
    <location>
        <begin position="1"/>
        <end position="17"/>
    </location>
</feature>
<dbReference type="Pfam" id="PF12796">
    <property type="entry name" value="Ank_2"/>
    <property type="match status" value="1"/>
</dbReference>
<dbReference type="EMBL" id="CAJFCJ010000006">
    <property type="protein sequence ID" value="CAD5115264.1"/>
    <property type="molecule type" value="Genomic_DNA"/>
</dbReference>
<evidence type="ECO:0000313" key="2">
    <source>
        <dbReference type="EMBL" id="CAD5115264.1"/>
    </source>
</evidence>
<sequence>MDRRVQFSSRPCSQNIQNDEKETYLERDISPIDSQTNLSQDDEEELTNNTKALFQAARCGNINEIDDLLDAPEADINVVWYQENLLMAAIRESQLEMCEFLIDNGIDYNFKTSRIEIDDDDVANVYEDSCRQMAYDVGLTDIVYLIDSLNNSLWPWEKPPSRELRLKKTPEEKEKARRKEEKRRRRRRERRERSGVDPEDVHSSDSSVDSNSDISTDLEDIEETEGEDKDDEVSKSEEENEDSEQSEAGSQFDLKENRLKSNESDHTNSSISTSNGKLLPLRSKSNLSHISSIRMTKASKLQTESNTNKRLIYEHFRSTISMPQRPKTFAFGSYFEESSFWKTSRRAETASRVRTKEGQSINKSTKRKSKRLNSLPLPSIAKVHTPKPNRWKTPDPESRKIKTTSSWWWRRENI</sequence>
<feature type="compositionally biased region" description="Low complexity" evidence="1">
    <location>
        <begin position="204"/>
        <end position="215"/>
    </location>
</feature>
<keyword evidence="3" id="KW-1185">Reference proteome</keyword>
<dbReference type="InterPro" id="IPR002110">
    <property type="entry name" value="Ankyrin_rpt"/>
</dbReference>
<feature type="compositionally biased region" description="Basic and acidic residues" evidence="1">
    <location>
        <begin position="18"/>
        <end position="30"/>
    </location>
</feature>
<feature type="compositionally biased region" description="Basic and acidic residues" evidence="1">
    <location>
        <begin position="165"/>
        <end position="179"/>
    </location>
</feature>
<feature type="region of interest" description="Disordered" evidence="1">
    <location>
        <begin position="165"/>
        <end position="283"/>
    </location>
</feature>
<dbReference type="Proteomes" id="UP000549394">
    <property type="component" value="Unassembled WGS sequence"/>
</dbReference>
<dbReference type="OrthoDB" id="10039713at2759"/>